<evidence type="ECO:0000259" key="1">
    <source>
        <dbReference type="Pfam" id="PF07411"/>
    </source>
</evidence>
<evidence type="ECO:0000313" key="3">
    <source>
        <dbReference type="Proteomes" id="UP000033072"/>
    </source>
</evidence>
<proteinExistence type="predicted"/>
<dbReference type="PANTHER" id="PTHR40606">
    <property type="match status" value="1"/>
</dbReference>
<accession>A0A0E3S7W9</accession>
<dbReference type="OrthoDB" id="108721at2157"/>
<name>A0A0E3S7W9_9EURY</name>
<dbReference type="EMBL" id="CP009515">
    <property type="protein sequence ID" value="AKB75153.1"/>
    <property type="molecule type" value="Genomic_DNA"/>
</dbReference>
<dbReference type="SUPFAM" id="SSF160113">
    <property type="entry name" value="YegP-like"/>
    <property type="match status" value="1"/>
</dbReference>
<dbReference type="Gene3D" id="3.30.160.160">
    <property type="entry name" value="YegP-like"/>
    <property type="match status" value="1"/>
</dbReference>
<gene>
    <name evidence="2" type="ORF">MSLAZ_1892</name>
</gene>
<dbReference type="Pfam" id="PF07411">
    <property type="entry name" value="DUF1508"/>
    <property type="match status" value="1"/>
</dbReference>
<sequence>MPKFEVYLDAADEYRFRLRARNGQIITISQGYKSKEGCLKGIESVKTNAAIARIVVLEKEDEAENK</sequence>
<evidence type="ECO:0000313" key="2">
    <source>
        <dbReference type="EMBL" id="AKB75153.1"/>
    </source>
</evidence>
<dbReference type="InterPro" id="IPR036913">
    <property type="entry name" value="YegP-like_sf"/>
</dbReference>
<dbReference type="GeneID" id="24806672"/>
<reference evidence="2 3" key="1">
    <citation type="submission" date="2014-07" db="EMBL/GenBank/DDBJ databases">
        <title>Methanogenic archaea and the global carbon cycle.</title>
        <authorList>
            <person name="Henriksen J.R."/>
            <person name="Luke J."/>
            <person name="Reinhart S."/>
            <person name="Benedict M.N."/>
            <person name="Youngblut N.D."/>
            <person name="Metcalf M.E."/>
            <person name="Whitaker R.J."/>
            <person name="Metcalf W.W."/>
        </authorList>
    </citation>
    <scope>NUCLEOTIDE SEQUENCE [LARGE SCALE GENOMIC DNA]</scope>
    <source>
        <strain evidence="2 3">Z-7289</strain>
    </source>
</reference>
<dbReference type="AlphaFoldDB" id="A0A0E3S7W9"/>
<dbReference type="PANTHER" id="PTHR40606:SF1">
    <property type="entry name" value="UPF0339 PROTEIN YEGP"/>
    <property type="match status" value="1"/>
</dbReference>
<feature type="domain" description="DUF1508" evidence="1">
    <location>
        <begin position="9"/>
        <end position="55"/>
    </location>
</feature>
<dbReference type="InterPro" id="IPR010879">
    <property type="entry name" value="DUF1508"/>
</dbReference>
<protein>
    <recommendedName>
        <fullName evidence="1">DUF1508 domain-containing protein</fullName>
    </recommendedName>
</protein>
<organism evidence="2 3">
    <name type="scientific">Methanosarcina lacustris Z-7289</name>
    <dbReference type="NCBI Taxonomy" id="1434111"/>
    <lineage>
        <taxon>Archaea</taxon>
        <taxon>Methanobacteriati</taxon>
        <taxon>Methanobacteriota</taxon>
        <taxon>Stenosarchaea group</taxon>
        <taxon>Methanomicrobia</taxon>
        <taxon>Methanosarcinales</taxon>
        <taxon>Methanosarcinaceae</taxon>
        <taxon>Methanosarcina</taxon>
    </lineage>
</organism>
<dbReference type="Proteomes" id="UP000033072">
    <property type="component" value="Chromosome"/>
</dbReference>
<dbReference type="RefSeq" id="WP_048126471.1">
    <property type="nucleotide sequence ID" value="NZ_CP009515.1"/>
</dbReference>
<dbReference type="InterPro" id="IPR051141">
    <property type="entry name" value="UPF0339_domain"/>
</dbReference>
<dbReference type="KEGG" id="mls:MSLAZ_1892"/>
<dbReference type="PATRIC" id="fig|1434111.4.peg.2484"/>
<keyword evidence="3" id="KW-1185">Reference proteome</keyword>
<dbReference type="HOGENOM" id="CLU_163886_1_2_2"/>